<keyword evidence="3" id="KW-1185">Reference proteome</keyword>
<feature type="compositionally biased region" description="Polar residues" evidence="1">
    <location>
        <begin position="235"/>
        <end position="246"/>
    </location>
</feature>
<reference evidence="2 3" key="1">
    <citation type="submission" date="2020-07" db="EMBL/GenBank/DDBJ databases">
        <title>Taxonomic proposal: Crassvirales, a new order of highly abundant and diverse bacterial viruses.</title>
        <authorList>
            <person name="Shkoporov A.N."/>
            <person name="Stockdale S.R."/>
            <person name="Guerin E."/>
            <person name="Ross R.P."/>
            <person name="Hill C."/>
        </authorList>
    </citation>
    <scope>NUCLEOTIDE SEQUENCE [LARGE SCALE GENOMIC DNA]</scope>
</reference>
<dbReference type="Proteomes" id="UP000594030">
    <property type="component" value="Segment"/>
</dbReference>
<dbReference type="GeneID" id="65129472"/>
<sequence length="258" mass="29887">MQTYRECVYMVFDELKLDSDDSRIEVEHIIFLLNKYRAILAKQRYGGTKRDVPLEYYQIWDLGYLDLPVNNTDVRRTFSFNKPVPSILNLHGILLETSISYNTAPIEEECIIDGTPVLIYNQSSDFVENNIDVNFINPDRFKYLGYNKWLTSQPYATIGYDHKLYISSTADFLNGKRFRIQGIFENPTDFQESTDGKLDMYFPVEQALVQPIIDLIVKELGNVLYLPKDGENNSSDDISIPMNSYQPPKVRSKTSIDE</sequence>
<protein>
    <submittedName>
        <fullName evidence="2">Uncharacterized protein</fullName>
    </submittedName>
</protein>
<organism evidence="2 3">
    <name type="scientific">uncultured phage cr108_1</name>
    <dbReference type="NCBI Taxonomy" id="2772069"/>
    <lineage>
        <taxon>Viruses</taxon>
        <taxon>Duplodnaviria</taxon>
        <taxon>Heunggongvirae</taxon>
        <taxon>Uroviricota</taxon>
        <taxon>Caudoviricetes</taxon>
        <taxon>Crassvirales</taxon>
        <taxon>Steigviridae</taxon>
        <taxon>Asinivirinae</taxon>
        <taxon>Pipoluvirus</taxon>
        <taxon>Pipoluvirus rarus</taxon>
    </lineage>
</organism>
<evidence type="ECO:0000256" key="1">
    <source>
        <dbReference type="SAM" id="MobiDB-lite"/>
    </source>
</evidence>
<dbReference type="EMBL" id="MT774385">
    <property type="protein sequence ID" value="QOR58980.1"/>
    <property type="molecule type" value="Genomic_DNA"/>
</dbReference>
<feature type="region of interest" description="Disordered" evidence="1">
    <location>
        <begin position="235"/>
        <end position="258"/>
    </location>
</feature>
<dbReference type="RefSeq" id="YP_010111138.1">
    <property type="nucleotide sequence ID" value="NC_055878.1"/>
</dbReference>
<accession>A0A7M1S108</accession>
<dbReference type="Pfam" id="PF25702">
    <property type="entry name" value="CrAss_Ring_2"/>
    <property type="match status" value="1"/>
</dbReference>
<dbReference type="InterPro" id="IPR057878">
    <property type="entry name" value="CrAss_Ring_2"/>
</dbReference>
<dbReference type="KEGG" id="vg:65129472"/>
<evidence type="ECO:0000313" key="3">
    <source>
        <dbReference type="Proteomes" id="UP000594030"/>
    </source>
</evidence>
<evidence type="ECO:0000313" key="2">
    <source>
        <dbReference type="EMBL" id="QOR58980.1"/>
    </source>
</evidence>
<name>A0A7M1S108_9CAUD</name>
<proteinExistence type="predicted"/>